<dbReference type="NCBIfam" id="TIGR01587">
    <property type="entry name" value="cas3_core"/>
    <property type="match status" value="1"/>
</dbReference>
<proteinExistence type="inferred from homology"/>
<keyword evidence="6" id="KW-0378">Hydrolase</keyword>
<accession>A0AAW6XM15</accession>
<evidence type="ECO:0000256" key="5">
    <source>
        <dbReference type="ARBA" id="ARBA00022741"/>
    </source>
</evidence>
<dbReference type="InterPro" id="IPR041372">
    <property type="entry name" value="Cas3_C"/>
</dbReference>
<dbReference type="InterPro" id="IPR050547">
    <property type="entry name" value="DEAD_box_RNA_helicases"/>
</dbReference>
<feature type="domain" description="Helicase ATP-binding" evidence="10">
    <location>
        <begin position="310"/>
        <end position="513"/>
    </location>
</feature>
<dbReference type="EMBL" id="JASOGN010000049">
    <property type="protein sequence ID" value="MDK6503418.1"/>
    <property type="molecule type" value="Genomic_DNA"/>
</dbReference>
<dbReference type="Proteomes" id="UP001230300">
    <property type="component" value="Unassembled WGS sequence"/>
</dbReference>
<dbReference type="PROSITE" id="PS51192">
    <property type="entry name" value="HELICASE_ATP_BIND_1"/>
    <property type="match status" value="1"/>
</dbReference>
<evidence type="ECO:0000256" key="6">
    <source>
        <dbReference type="ARBA" id="ARBA00022801"/>
    </source>
</evidence>
<dbReference type="AlphaFoldDB" id="A0AAW6XM15"/>
<comment type="caution">
    <text evidence="12">The sequence shown here is derived from an EMBL/GenBank/DDBJ whole genome shotgun (WGS) entry which is preliminary data.</text>
</comment>
<evidence type="ECO:0000256" key="9">
    <source>
        <dbReference type="ARBA" id="ARBA00023118"/>
    </source>
</evidence>
<dbReference type="InterPro" id="IPR054712">
    <property type="entry name" value="Cas3-like_dom"/>
</dbReference>
<keyword evidence="4" id="KW-0479">Metal-binding</keyword>
<organism evidence="12 13">
    <name type="scientific">Lactobacillus crispatus</name>
    <dbReference type="NCBI Taxonomy" id="47770"/>
    <lineage>
        <taxon>Bacteria</taxon>
        <taxon>Bacillati</taxon>
        <taxon>Bacillota</taxon>
        <taxon>Bacilli</taxon>
        <taxon>Lactobacillales</taxon>
        <taxon>Lactobacillaceae</taxon>
        <taxon>Lactobacillus</taxon>
    </lineage>
</organism>
<evidence type="ECO:0000256" key="4">
    <source>
        <dbReference type="ARBA" id="ARBA00022723"/>
    </source>
</evidence>
<gene>
    <name evidence="12" type="ORF">QP235_09615</name>
</gene>
<comment type="similarity">
    <text evidence="1">In the N-terminal section; belongs to the CRISPR-associated nuclease Cas3-HD family.</text>
</comment>
<keyword evidence="8" id="KW-0067">ATP-binding</keyword>
<dbReference type="InterPro" id="IPR011545">
    <property type="entry name" value="DEAD/DEAH_box_helicase_dom"/>
</dbReference>
<evidence type="ECO:0000256" key="2">
    <source>
        <dbReference type="ARBA" id="ARBA00009046"/>
    </source>
</evidence>
<dbReference type="CDD" id="cd09641">
    <property type="entry name" value="Cas3''_I"/>
    <property type="match status" value="1"/>
</dbReference>
<dbReference type="SUPFAM" id="SSF52540">
    <property type="entry name" value="P-loop containing nucleoside triphosphate hydrolases"/>
    <property type="match status" value="1"/>
</dbReference>
<dbReference type="Gene3D" id="3.40.50.300">
    <property type="entry name" value="P-loop containing nucleotide triphosphate hydrolases"/>
    <property type="match status" value="2"/>
</dbReference>
<evidence type="ECO:0000256" key="3">
    <source>
        <dbReference type="ARBA" id="ARBA00022722"/>
    </source>
</evidence>
<dbReference type="NCBIfam" id="TIGR01596">
    <property type="entry name" value="cas3_HD"/>
    <property type="match status" value="1"/>
</dbReference>
<dbReference type="InterPro" id="IPR027417">
    <property type="entry name" value="P-loop_NTPase"/>
</dbReference>
<dbReference type="InterPro" id="IPR006474">
    <property type="entry name" value="Helicase_Cas3_CRISPR-ass_core"/>
</dbReference>
<dbReference type="InterPro" id="IPR014001">
    <property type="entry name" value="Helicase_ATP-bd"/>
</dbReference>
<keyword evidence="9" id="KW-0051">Antiviral defense</keyword>
<dbReference type="GO" id="GO:0004518">
    <property type="term" value="F:nuclease activity"/>
    <property type="evidence" value="ECO:0007669"/>
    <property type="project" value="UniProtKB-KW"/>
</dbReference>
<evidence type="ECO:0000256" key="8">
    <source>
        <dbReference type="ARBA" id="ARBA00022840"/>
    </source>
</evidence>
<dbReference type="CDD" id="cd17930">
    <property type="entry name" value="DEXHc_cas3"/>
    <property type="match status" value="1"/>
</dbReference>
<dbReference type="PANTHER" id="PTHR47963">
    <property type="entry name" value="DEAD-BOX ATP-DEPENDENT RNA HELICASE 47, MITOCHONDRIAL"/>
    <property type="match status" value="1"/>
</dbReference>
<dbReference type="GO" id="GO:0016787">
    <property type="term" value="F:hydrolase activity"/>
    <property type="evidence" value="ECO:0007669"/>
    <property type="project" value="UniProtKB-KW"/>
</dbReference>
<keyword evidence="5" id="KW-0547">Nucleotide-binding</keyword>
<dbReference type="GO" id="GO:0051607">
    <property type="term" value="P:defense response to virus"/>
    <property type="evidence" value="ECO:0007669"/>
    <property type="project" value="UniProtKB-KW"/>
</dbReference>
<dbReference type="Pfam" id="PF18019">
    <property type="entry name" value="Cas3_HD"/>
    <property type="match status" value="1"/>
</dbReference>
<evidence type="ECO:0000313" key="12">
    <source>
        <dbReference type="EMBL" id="MDK6503418.1"/>
    </source>
</evidence>
<dbReference type="GO" id="GO:0046872">
    <property type="term" value="F:metal ion binding"/>
    <property type="evidence" value="ECO:0007669"/>
    <property type="project" value="UniProtKB-KW"/>
</dbReference>
<comment type="similarity">
    <text evidence="2">In the central section; belongs to the CRISPR-associated helicase Cas3 family.</text>
</comment>
<dbReference type="InterPro" id="IPR038257">
    <property type="entry name" value="CRISPR-assoc_Cas3_HD_sf"/>
</dbReference>
<dbReference type="GO" id="GO:0003723">
    <property type="term" value="F:RNA binding"/>
    <property type="evidence" value="ECO:0007669"/>
    <property type="project" value="TreeGrafter"/>
</dbReference>
<dbReference type="Gene3D" id="1.10.3210.30">
    <property type="match status" value="1"/>
</dbReference>
<dbReference type="GO" id="GO:0005524">
    <property type="term" value="F:ATP binding"/>
    <property type="evidence" value="ECO:0007669"/>
    <property type="project" value="UniProtKB-KW"/>
</dbReference>
<dbReference type="Pfam" id="PF18395">
    <property type="entry name" value="Cas3_C"/>
    <property type="match status" value="1"/>
</dbReference>
<evidence type="ECO:0000256" key="1">
    <source>
        <dbReference type="ARBA" id="ARBA00006847"/>
    </source>
</evidence>
<name>A0AAW6XM15_9LACO</name>
<dbReference type="SMART" id="SM00487">
    <property type="entry name" value="DEXDc"/>
    <property type="match status" value="1"/>
</dbReference>
<dbReference type="PROSITE" id="PS51643">
    <property type="entry name" value="HD_CAS3"/>
    <property type="match status" value="1"/>
</dbReference>
<dbReference type="Pfam" id="PF00270">
    <property type="entry name" value="DEAD"/>
    <property type="match status" value="1"/>
</dbReference>
<reference evidence="12" key="1">
    <citation type="submission" date="2023-05" db="EMBL/GenBank/DDBJ databases">
        <title>Cataloging the Phylogenetic Diversity of Human Bladder Bacteria.</title>
        <authorList>
            <person name="Du J."/>
        </authorList>
    </citation>
    <scope>NUCLEOTIDE SEQUENCE</scope>
    <source>
        <strain evidence="12">UMB9226</strain>
    </source>
</reference>
<dbReference type="RefSeq" id="WP_101887526.1">
    <property type="nucleotide sequence ID" value="NZ_JASOGN010000049.1"/>
</dbReference>
<dbReference type="InterPro" id="IPR006483">
    <property type="entry name" value="CRISPR-assoc_Cas3_HD"/>
</dbReference>
<feature type="domain" description="HD Cas3-type" evidence="11">
    <location>
        <begin position="21"/>
        <end position="232"/>
    </location>
</feature>
<keyword evidence="3" id="KW-0540">Nuclease</keyword>
<keyword evidence="7" id="KW-0347">Helicase</keyword>
<evidence type="ECO:0000259" key="10">
    <source>
        <dbReference type="PROSITE" id="PS51192"/>
    </source>
</evidence>
<evidence type="ECO:0000259" key="11">
    <source>
        <dbReference type="PROSITE" id="PS51643"/>
    </source>
</evidence>
<protein>
    <submittedName>
        <fullName evidence="12">CRISPR-associated helicase/endonuclease Cas3</fullName>
    </submittedName>
</protein>
<sequence>MTNLSNTTLSLWGKKNINEDSEEVWLPLIAHLIDTKNVIGWLYNHWLNDGQRRILSQGFENSNEVQNLVEFIGYIHDIGKATPAFQIKQSFIHNEDLDQDLLERLLQNGFDNLEELKANMDTRHWLHALAGEVILENSGLNESIGAIVGGHHGKPQNKYFDYEDQLMDDTSKYYQSDSWAENPTREKWENVQKEIINYGLDLCNFKNLEDIPTVTDSQAVILEGLVIMADWLASSEYTIKDGKRVSMFPLISMDQGFSDIDMTSRYQQGILNWLKTDSWTPQLIVDTKEQYQKRWNFDPRQVQEQMSQAIGDSVDPSMIIVEAPMGIGKTEIALTAVEQLAAKTGINGLFFGLPTQATANAMFDRVDNWLGNIAKEQSENLSIKLMHGKAQFNQKYHNIPDADDIETDEGAVVVNQWFNGKKSILTDFVIGTIDQLLLMGLKQKHLALRHLGLSGKIVVIDEVHAYDVYMSSYLEKAIEWLGAYHVPVVALSATLPVDKRNELLTAYCRGKYGSEKFKAQNTNWQTCQAYPLLSILDGKVLKQKSDFSTKADDTTVKVTRLSIENYDLIEKINDQIEDGGVAGVIVNTVKRAQELAKIAEKECSEDTQILVLHSAFLANDRSNLESKLEKSIGNHQKRPKKMIVIGTQVLEQSLDIDFDVMYTDIAPIDLILQRAGRLHRHQIKRPDKLIEPQLFIMGINSYGDYGDANQAIYEKYLLIKTDHFLKDKIKLPSDISNLVQKVYSADTDNEVQDLQEAEVKKFNIDQEKAEQKSKGYQIRSPRVEKTLHGWLDNDSDTDLNDVKAEAAVRDTNETIEVLLLKKDADGFYLMDGRKVDEEVPDSVVAQQLIRLPHALTMDINQSIRNLEQDTISNFPEWQNSSWLKGSVALILDANNETEFNGYKIKYSYDLGLSYEKE</sequence>
<dbReference type="GO" id="GO:0003724">
    <property type="term" value="F:RNA helicase activity"/>
    <property type="evidence" value="ECO:0007669"/>
    <property type="project" value="TreeGrafter"/>
</dbReference>
<dbReference type="Pfam" id="PF22590">
    <property type="entry name" value="Cas3-like_C_2"/>
    <property type="match status" value="1"/>
</dbReference>
<evidence type="ECO:0000313" key="13">
    <source>
        <dbReference type="Proteomes" id="UP001230300"/>
    </source>
</evidence>
<evidence type="ECO:0000256" key="7">
    <source>
        <dbReference type="ARBA" id="ARBA00022806"/>
    </source>
</evidence>
<dbReference type="PANTHER" id="PTHR47963:SF9">
    <property type="entry name" value="CRISPR-ASSOCIATED ENDONUCLEASE_HELICASE CAS3"/>
    <property type="match status" value="1"/>
</dbReference>